<dbReference type="SUPFAM" id="SSF48452">
    <property type="entry name" value="TPR-like"/>
    <property type="match status" value="2"/>
</dbReference>
<keyword evidence="6" id="KW-1185">Reference proteome</keyword>
<dbReference type="STRING" id="29563.SAMN02983006_00235"/>
<feature type="repeat" description="TPR" evidence="3">
    <location>
        <begin position="217"/>
        <end position="250"/>
    </location>
</feature>
<accession>A0A1I4F837</accession>
<dbReference type="Pfam" id="PF14559">
    <property type="entry name" value="TPR_19"/>
    <property type="match status" value="1"/>
</dbReference>
<organism evidence="5 6">
    <name type="scientific">Halanaerobium salsuginis</name>
    <dbReference type="NCBI Taxonomy" id="29563"/>
    <lineage>
        <taxon>Bacteria</taxon>
        <taxon>Bacillati</taxon>
        <taxon>Bacillota</taxon>
        <taxon>Clostridia</taxon>
        <taxon>Halanaerobiales</taxon>
        <taxon>Halanaerobiaceae</taxon>
        <taxon>Halanaerobium</taxon>
    </lineage>
</organism>
<evidence type="ECO:0000313" key="6">
    <source>
        <dbReference type="Proteomes" id="UP000199006"/>
    </source>
</evidence>
<dbReference type="Proteomes" id="UP000199006">
    <property type="component" value="Unassembled WGS sequence"/>
</dbReference>
<dbReference type="SMART" id="SM00028">
    <property type="entry name" value="TPR"/>
    <property type="match status" value="6"/>
</dbReference>
<evidence type="ECO:0000256" key="1">
    <source>
        <dbReference type="ARBA" id="ARBA00022737"/>
    </source>
</evidence>
<dbReference type="EMBL" id="FOTI01000002">
    <property type="protein sequence ID" value="SFL12956.1"/>
    <property type="molecule type" value="Genomic_DNA"/>
</dbReference>
<dbReference type="Pfam" id="PF13181">
    <property type="entry name" value="TPR_8"/>
    <property type="match status" value="1"/>
</dbReference>
<feature type="repeat" description="TPR" evidence="3">
    <location>
        <begin position="285"/>
        <end position="318"/>
    </location>
</feature>
<feature type="repeat" description="TPR" evidence="3">
    <location>
        <begin position="183"/>
        <end position="216"/>
    </location>
</feature>
<dbReference type="Gene3D" id="1.25.40.10">
    <property type="entry name" value="Tetratricopeptide repeat domain"/>
    <property type="match status" value="3"/>
</dbReference>
<dbReference type="PANTHER" id="PTHR12558">
    <property type="entry name" value="CELL DIVISION CYCLE 16,23,27"/>
    <property type="match status" value="1"/>
</dbReference>
<dbReference type="Pfam" id="PF13414">
    <property type="entry name" value="TPR_11"/>
    <property type="match status" value="1"/>
</dbReference>
<dbReference type="Pfam" id="PF13432">
    <property type="entry name" value="TPR_16"/>
    <property type="match status" value="1"/>
</dbReference>
<feature type="repeat" description="TPR" evidence="3">
    <location>
        <begin position="251"/>
        <end position="284"/>
    </location>
</feature>
<evidence type="ECO:0000256" key="2">
    <source>
        <dbReference type="ARBA" id="ARBA00022803"/>
    </source>
</evidence>
<dbReference type="InterPro" id="IPR011990">
    <property type="entry name" value="TPR-like_helical_dom_sf"/>
</dbReference>
<feature type="repeat" description="TPR" evidence="3">
    <location>
        <begin position="319"/>
        <end position="352"/>
    </location>
</feature>
<evidence type="ECO:0000313" key="5">
    <source>
        <dbReference type="EMBL" id="SFL12956.1"/>
    </source>
</evidence>
<dbReference type="PANTHER" id="PTHR12558:SF13">
    <property type="entry name" value="CELL DIVISION CYCLE PROTEIN 27 HOMOLOG"/>
    <property type="match status" value="1"/>
</dbReference>
<keyword evidence="4" id="KW-0732">Signal</keyword>
<dbReference type="RefSeq" id="WP_089858366.1">
    <property type="nucleotide sequence ID" value="NZ_FOTI01000002.1"/>
</dbReference>
<dbReference type="InterPro" id="IPR013105">
    <property type="entry name" value="TPR_2"/>
</dbReference>
<reference evidence="5 6" key="1">
    <citation type="submission" date="2016-10" db="EMBL/GenBank/DDBJ databases">
        <authorList>
            <person name="de Groot N.N."/>
        </authorList>
    </citation>
    <scope>NUCLEOTIDE SEQUENCE [LARGE SCALE GENOMIC DNA]</scope>
    <source>
        <strain evidence="5 6">ATCC 51327</strain>
    </source>
</reference>
<feature type="chain" id="PRO_5011710632" evidence="4">
    <location>
        <begin position="25"/>
        <end position="403"/>
    </location>
</feature>
<dbReference type="AlphaFoldDB" id="A0A1I4F837"/>
<dbReference type="Pfam" id="PF07719">
    <property type="entry name" value="TPR_2"/>
    <property type="match status" value="1"/>
</dbReference>
<gene>
    <name evidence="5" type="ORF">SAMN02983006_00235</name>
</gene>
<dbReference type="OrthoDB" id="2112444at2"/>
<sequence>MFKKMTILFILSLLIFNPVSYVLADNNSISTSQTELTASDLFSEALAEYNKQNFTAASVKFDQLLADYQLDEGLEFSALYYASMTAAKNLKTQKAISRLEMLEERGYQSADLNWRIGELFLNKNNQFDSADFASALKYLKKAAELGKDTPAFKRDLAGSYLETGKTDTAKQIYQEIIKADSTAADYVYLAKIMEKENKNKKAVEYYEKAIELDSEQQSVYLNLGNLYQRLDNYAAAISIYKKGIENKNNFTPYYIGLGESYFALEEYAAAQKALEKAIEINHNSYYGYFLLGNIAKQAKNYNQALNYYDKSLQYNPDYVEAYLAEGQVQLEKEAYYQAISKFSLAVDKNPEYAESRYYLGLAYYRAEMMEASRSELRKALHIDDTYQPARKLLDKVENILNIK</sequence>
<name>A0A1I4F837_9FIRM</name>
<dbReference type="InterPro" id="IPR006597">
    <property type="entry name" value="Sel1-like"/>
</dbReference>
<keyword evidence="2 3" id="KW-0802">TPR repeat</keyword>
<dbReference type="InterPro" id="IPR019734">
    <property type="entry name" value="TPR_rpt"/>
</dbReference>
<evidence type="ECO:0000256" key="3">
    <source>
        <dbReference type="PROSITE-ProRule" id="PRU00339"/>
    </source>
</evidence>
<evidence type="ECO:0000256" key="4">
    <source>
        <dbReference type="SAM" id="SignalP"/>
    </source>
</evidence>
<feature type="signal peptide" evidence="4">
    <location>
        <begin position="1"/>
        <end position="24"/>
    </location>
</feature>
<dbReference type="SMART" id="SM00671">
    <property type="entry name" value="SEL1"/>
    <property type="match status" value="4"/>
</dbReference>
<proteinExistence type="predicted"/>
<keyword evidence="1" id="KW-0677">Repeat</keyword>
<protein>
    <submittedName>
        <fullName evidence="5">Lipopolysaccharide biosynthesis regulator YciM, contains six TPR domains and a predicted metal-binding C-terminal domain</fullName>
    </submittedName>
</protein>
<dbReference type="PROSITE" id="PS50005">
    <property type="entry name" value="TPR"/>
    <property type="match status" value="5"/>
</dbReference>